<comment type="caution">
    <text evidence="1">The sequence shown here is derived from an EMBL/GenBank/DDBJ whole genome shotgun (WGS) entry which is preliminary data.</text>
</comment>
<protein>
    <submittedName>
        <fullName evidence="1">Uncharacterized protein</fullName>
    </submittedName>
</protein>
<dbReference type="Proteomes" id="UP001054837">
    <property type="component" value="Unassembled WGS sequence"/>
</dbReference>
<proteinExistence type="predicted"/>
<organism evidence="1 2">
    <name type="scientific">Caerostris darwini</name>
    <dbReference type="NCBI Taxonomy" id="1538125"/>
    <lineage>
        <taxon>Eukaryota</taxon>
        <taxon>Metazoa</taxon>
        <taxon>Ecdysozoa</taxon>
        <taxon>Arthropoda</taxon>
        <taxon>Chelicerata</taxon>
        <taxon>Arachnida</taxon>
        <taxon>Araneae</taxon>
        <taxon>Araneomorphae</taxon>
        <taxon>Entelegynae</taxon>
        <taxon>Araneoidea</taxon>
        <taxon>Araneidae</taxon>
        <taxon>Caerostris</taxon>
    </lineage>
</organism>
<gene>
    <name evidence="1" type="ORF">CDAR_206611</name>
</gene>
<sequence length="122" mass="13945">MVMVPPMSGYDSIHEGLCFNNGDWWYHDLAILTTTTTWGHHEMALFQQCSNRGYARYCVFFSRTMRPRNLHCSSAGRRAERLNPNLTTHCASKEIRGSRARFNRFSGEETAQAPGVTWCGHS</sequence>
<evidence type="ECO:0000313" key="1">
    <source>
        <dbReference type="EMBL" id="GIY29231.1"/>
    </source>
</evidence>
<evidence type="ECO:0000313" key="2">
    <source>
        <dbReference type="Proteomes" id="UP001054837"/>
    </source>
</evidence>
<accession>A0AAV4S9D0</accession>
<dbReference type="EMBL" id="BPLQ01007290">
    <property type="protein sequence ID" value="GIY29231.1"/>
    <property type="molecule type" value="Genomic_DNA"/>
</dbReference>
<name>A0AAV4S9D0_9ARAC</name>
<dbReference type="AlphaFoldDB" id="A0AAV4S9D0"/>
<keyword evidence="2" id="KW-1185">Reference proteome</keyword>
<reference evidence="1 2" key="1">
    <citation type="submission" date="2021-06" db="EMBL/GenBank/DDBJ databases">
        <title>Caerostris darwini draft genome.</title>
        <authorList>
            <person name="Kono N."/>
            <person name="Arakawa K."/>
        </authorList>
    </citation>
    <scope>NUCLEOTIDE SEQUENCE [LARGE SCALE GENOMIC DNA]</scope>
</reference>